<organism evidence="2 3">
    <name type="scientific">Niveomyces insectorum RCEF 264</name>
    <dbReference type="NCBI Taxonomy" id="1081102"/>
    <lineage>
        <taxon>Eukaryota</taxon>
        <taxon>Fungi</taxon>
        <taxon>Dikarya</taxon>
        <taxon>Ascomycota</taxon>
        <taxon>Pezizomycotina</taxon>
        <taxon>Sordariomycetes</taxon>
        <taxon>Hypocreomycetidae</taxon>
        <taxon>Hypocreales</taxon>
        <taxon>Cordycipitaceae</taxon>
        <taxon>Niveomyces</taxon>
    </lineage>
</organism>
<keyword evidence="2" id="KW-0808">Transferase</keyword>
<dbReference type="EMBL" id="AZHD01000005">
    <property type="protein sequence ID" value="OAA63421.1"/>
    <property type="molecule type" value="Genomic_DNA"/>
</dbReference>
<dbReference type="InterPro" id="IPR002575">
    <property type="entry name" value="Aminoglycoside_PTrfase"/>
</dbReference>
<dbReference type="AlphaFoldDB" id="A0A167W763"/>
<dbReference type="InterPro" id="IPR011009">
    <property type="entry name" value="Kinase-like_dom_sf"/>
</dbReference>
<name>A0A167W763_9HYPO</name>
<reference evidence="2 3" key="1">
    <citation type="journal article" date="2016" name="Genome Biol. Evol.">
        <title>Divergent and convergent evolution of fungal pathogenicity.</title>
        <authorList>
            <person name="Shang Y."/>
            <person name="Xiao G."/>
            <person name="Zheng P."/>
            <person name="Cen K."/>
            <person name="Zhan S."/>
            <person name="Wang C."/>
        </authorList>
    </citation>
    <scope>NUCLEOTIDE SEQUENCE [LARGE SCALE GENOMIC DNA]</scope>
    <source>
        <strain evidence="2 3">RCEF 264</strain>
    </source>
</reference>
<protein>
    <submittedName>
        <fullName evidence="2">Aminoglycoside phosphotransferase</fullName>
    </submittedName>
</protein>
<evidence type="ECO:0000313" key="2">
    <source>
        <dbReference type="EMBL" id="OAA63421.1"/>
    </source>
</evidence>
<dbReference type="OrthoDB" id="3645574at2759"/>
<sequence length="548" mass="61730">MATVQKRISMFAPASFNLEELLLLAGSLRGQPCHCDRSQRNKSGSMNWAIALTFEDNVEWIFRSPQQTYHSPSSFDDTYIAKIIASEVATIRHIREQTSVPVAEVFAFRYSREVLKRDGNGDKLVADLMSPTKDNKVGVPYILQSKAVGTCLLDYSFREMRGQPGLSEEQRADILRQLGVITQQLAQIRFSGIGSLVPNRDDPGECLSPGLTWNGRHALGELARGPFKNDVEYYCALATALKRHAMELPMDLHMLRAPIPEEAEYSTTAAFRAACRRWDEFVVVGCKTEDSRNRFDYCLTAELLQDTAIPQMLWPSERSGFALKHPDLHVGNLFVDDSLKITCIIDWSCATTVPDVELLSAPRLWGVNAAHSTAFREGLTLSAACMSSPGSPGFLATGQDDHIWAAAERVRLFQRLVRFCSVRDYDYLDELFVRLDSSVSAITPSTSSVADELWRRMQTPQSQPLRAKLQEEDMSPEEIANIEQGYYTEAFWRGETEHLAVARKLALMWHMNPRFVADCRLWRWLNAALGPDNDDEAEDGYVMKADPK</sequence>
<evidence type="ECO:0000313" key="3">
    <source>
        <dbReference type="Proteomes" id="UP000076874"/>
    </source>
</evidence>
<dbReference type="InterPro" id="IPR051678">
    <property type="entry name" value="AGP_Transferase"/>
</dbReference>
<dbReference type="Proteomes" id="UP000076874">
    <property type="component" value="Unassembled WGS sequence"/>
</dbReference>
<comment type="caution">
    <text evidence="2">The sequence shown here is derived from an EMBL/GenBank/DDBJ whole genome shotgun (WGS) entry which is preliminary data.</text>
</comment>
<gene>
    <name evidence="2" type="ORF">SPI_03584</name>
</gene>
<keyword evidence="3" id="KW-1185">Reference proteome</keyword>
<dbReference type="PANTHER" id="PTHR21310:SF15">
    <property type="entry name" value="AMINOGLYCOSIDE PHOSPHOTRANSFERASE DOMAIN-CONTAINING PROTEIN"/>
    <property type="match status" value="1"/>
</dbReference>
<dbReference type="PANTHER" id="PTHR21310">
    <property type="entry name" value="AMINOGLYCOSIDE PHOSPHOTRANSFERASE-RELATED-RELATED"/>
    <property type="match status" value="1"/>
</dbReference>
<evidence type="ECO:0000259" key="1">
    <source>
        <dbReference type="Pfam" id="PF01636"/>
    </source>
</evidence>
<dbReference type="GO" id="GO:0016740">
    <property type="term" value="F:transferase activity"/>
    <property type="evidence" value="ECO:0007669"/>
    <property type="project" value="UniProtKB-KW"/>
</dbReference>
<feature type="domain" description="Aminoglycoside phosphotransferase" evidence="1">
    <location>
        <begin position="86"/>
        <end position="351"/>
    </location>
</feature>
<dbReference type="STRING" id="1081102.A0A167W763"/>
<dbReference type="Pfam" id="PF01636">
    <property type="entry name" value="APH"/>
    <property type="match status" value="1"/>
</dbReference>
<proteinExistence type="predicted"/>
<accession>A0A167W763</accession>
<dbReference type="SUPFAM" id="SSF56112">
    <property type="entry name" value="Protein kinase-like (PK-like)"/>
    <property type="match status" value="1"/>
</dbReference>